<comment type="caution">
    <text evidence="8">The sequence shown here is derived from an EMBL/GenBank/DDBJ whole genome shotgun (WGS) entry which is preliminary data.</text>
</comment>
<keyword evidence="9" id="KW-1185">Reference proteome</keyword>
<keyword evidence="3 6" id="KW-0808">Transferase</keyword>
<comment type="cofactor">
    <cofactor evidence="1">
        <name>Mg(2+)</name>
        <dbReference type="ChEBI" id="CHEBI:18420"/>
    </cofactor>
</comment>
<dbReference type="SFLD" id="SFLDS00005">
    <property type="entry name" value="Isoprenoid_Synthase_Type_I"/>
    <property type="match status" value="1"/>
</dbReference>
<dbReference type="SUPFAM" id="SSF48576">
    <property type="entry name" value="Terpenoid synthases"/>
    <property type="match status" value="1"/>
</dbReference>
<evidence type="ECO:0000256" key="3">
    <source>
        <dbReference type="ARBA" id="ARBA00022679"/>
    </source>
</evidence>
<dbReference type="EMBL" id="QUAC01000233">
    <property type="protein sequence ID" value="REK86935.1"/>
    <property type="molecule type" value="Genomic_DNA"/>
</dbReference>
<comment type="similarity">
    <text evidence="2 6">Belongs to the FPP/GGPP synthase family.</text>
</comment>
<dbReference type="CDD" id="cd00685">
    <property type="entry name" value="Trans_IPPS_HT"/>
    <property type="match status" value="1"/>
</dbReference>
<name>A0A371PWU6_STRIH</name>
<evidence type="ECO:0000313" key="8">
    <source>
        <dbReference type="EMBL" id="REK86935.1"/>
    </source>
</evidence>
<dbReference type="InterPro" id="IPR000092">
    <property type="entry name" value="Polyprenyl_synt"/>
</dbReference>
<evidence type="ECO:0000256" key="5">
    <source>
        <dbReference type="ARBA" id="ARBA00022842"/>
    </source>
</evidence>
<dbReference type="Proteomes" id="UP000262477">
    <property type="component" value="Unassembled WGS sequence"/>
</dbReference>
<reference evidence="8 9" key="1">
    <citation type="submission" date="2018-08" db="EMBL/GenBank/DDBJ databases">
        <title>Streptomyces NEAU-D10 sp. nov., a novel Actinomycete isolated from soil.</title>
        <authorList>
            <person name="Jin L."/>
        </authorList>
    </citation>
    <scope>NUCLEOTIDE SEQUENCE [LARGE SCALE GENOMIC DNA]</scope>
    <source>
        <strain evidence="8 9">NEAU-D10</strain>
    </source>
</reference>
<keyword evidence="5" id="KW-0460">Magnesium</keyword>
<dbReference type="GO" id="GO:0008299">
    <property type="term" value="P:isoprenoid biosynthetic process"/>
    <property type="evidence" value="ECO:0007669"/>
    <property type="project" value="InterPro"/>
</dbReference>
<keyword evidence="4" id="KW-0479">Metal-binding</keyword>
<evidence type="ECO:0000256" key="4">
    <source>
        <dbReference type="ARBA" id="ARBA00022723"/>
    </source>
</evidence>
<dbReference type="Pfam" id="PF00348">
    <property type="entry name" value="polyprenyl_synt"/>
    <property type="match status" value="1"/>
</dbReference>
<dbReference type="PANTHER" id="PTHR12001:SF85">
    <property type="entry name" value="SHORT CHAIN ISOPRENYL DIPHOSPHATE SYNTHASE"/>
    <property type="match status" value="1"/>
</dbReference>
<evidence type="ECO:0000256" key="7">
    <source>
        <dbReference type="SAM" id="MobiDB-lite"/>
    </source>
</evidence>
<dbReference type="Gene3D" id="1.10.600.10">
    <property type="entry name" value="Farnesyl Diphosphate Synthase"/>
    <property type="match status" value="1"/>
</dbReference>
<dbReference type="OrthoDB" id="4497239at2"/>
<dbReference type="GO" id="GO:0004659">
    <property type="term" value="F:prenyltransferase activity"/>
    <property type="evidence" value="ECO:0007669"/>
    <property type="project" value="InterPro"/>
</dbReference>
<dbReference type="GO" id="GO:0046872">
    <property type="term" value="F:metal ion binding"/>
    <property type="evidence" value="ECO:0007669"/>
    <property type="project" value="UniProtKB-KW"/>
</dbReference>
<accession>A0A371PWU6</accession>
<dbReference type="InterPro" id="IPR008949">
    <property type="entry name" value="Isoprenoid_synthase_dom_sf"/>
</dbReference>
<sequence length="421" mass="44236">MTKGTGMPRTMAPRHTWCGRPSDPRPPGPGAGTPLPLHPDSATVDADVPGAVRRTLDAVLHHRVEQAAELDAGFAREVAERVARFTLHGGKRMRARFLWWALRACGGADPAQTDAALRLAGGLELLQTCALAHDDVMDGSPLRRGRLALHGEFAALHPASRFPRGGEPFGRAAAILAGDLALAWADDIVAEVGLGRETAARVRAIWRALRTEMVAGQYLDLRGQATASRSPAQALRTACLKSALYSVERPVLLGAALAGADTATVRALGSAGRCAGTAFQLHDDLLGAFGDPRRTGKPSGDDLREGKPTYLVAVAQRRATEAKDRAALAVLDRCLGVGDLPDSDLAEVRRVLEATGARAMVEAKIDRLIARSGGHLAAVALRPPGRQRLQELMSAAAGGAPAPEDESASLLAGVRSYGGPR</sequence>
<feature type="region of interest" description="Disordered" evidence="7">
    <location>
        <begin position="1"/>
        <end position="45"/>
    </location>
</feature>
<proteinExistence type="inferred from homology"/>
<gene>
    <name evidence="8" type="ORF">DY245_29440</name>
</gene>
<evidence type="ECO:0000256" key="2">
    <source>
        <dbReference type="ARBA" id="ARBA00006706"/>
    </source>
</evidence>
<feature type="region of interest" description="Disordered" evidence="7">
    <location>
        <begin position="394"/>
        <end position="421"/>
    </location>
</feature>
<dbReference type="PANTHER" id="PTHR12001">
    <property type="entry name" value="GERANYLGERANYL PYROPHOSPHATE SYNTHASE"/>
    <property type="match status" value="1"/>
</dbReference>
<organism evidence="8 9">
    <name type="scientific">Streptomyces inhibens</name>
    <dbReference type="NCBI Taxonomy" id="2293571"/>
    <lineage>
        <taxon>Bacteria</taxon>
        <taxon>Bacillati</taxon>
        <taxon>Actinomycetota</taxon>
        <taxon>Actinomycetes</taxon>
        <taxon>Kitasatosporales</taxon>
        <taxon>Streptomycetaceae</taxon>
        <taxon>Streptomyces</taxon>
    </lineage>
</organism>
<evidence type="ECO:0000256" key="1">
    <source>
        <dbReference type="ARBA" id="ARBA00001946"/>
    </source>
</evidence>
<evidence type="ECO:0000256" key="6">
    <source>
        <dbReference type="RuleBase" id="RU004466"/>
    </source>
</evidence>
<dbReference type="AlphaFoldDB" id="A0A371PWU6"/>
<protein>
    <submittedName>
        <fullName evidence="8">Polyprenyl synthetase family protein</fullName>
    </submittedName>
</protein>
<evidence type="ECO:0000313" key="9">
    <source>
        <dbReference type="Proteomes" id="UP000262477"/>
    </source>
</evidence>